<dbReference type="Proteomes" id="UP001358586">
    <property type="component" value="Chromosome 4"/>
</dbReference>
<comment type="caution">
    <text evidence="2">The sequence shown here is derived from an EMBL/GenBank/DDBJ whole genome shotgun (WGS) entry which is preliminary data.</text>
</comment>
<protein>
    <submittedName>
        <fullName evidence="2">Uncharacterized protein</fullName>
    </submittedName>
</protein>
<evidence type="ECO:0000313" key="3">
    <source>
        <dbReference type="Proteomes" id="UP001358586"/>
    </source>
</evidence>
<proteinExistence type="predicted"/>
<sequence length="118" mass="13209">MVFQFGVFSSVFCVHTKCWTIGLKELLHTSISPPGSFSGSRLPTDGFIFGLSTVETWFSGRSPALSHVLYGFLPALTQHIMLCPNGSPFTKLPELLCFPLMLVYMLIFAFELYDGWFS</sequence>
<organism evidence="2 3">
    <name type="scientific">Gossypium arboreum</name>
    <name type="common">Tree cotton</name>
    <name type="synonym">Gossypium nanking</name>
    <dbReference type="NCBI Taxonomy" id="29729"/>
    <lineage>
        <taxon>Eukaryota</taxon>
        <taxon>Viridiplantae</taxon>
        <taxon>Streptophyta</taxon>
        <taxon>Embryophyta</taxon>
        <taxon>Tracheophyta</taxon>
        <taxon>Spermatophyta</taxon>
        <taxon>Magnoliopsida</taxon>
        <taxon>eudicotyledons</taxon>
        <taxon>Gunneridae</taxon>
        <taxon>Pentapetalae</taxon>
        <taxon>rosids</taxon>
        <taxon>malvids</taxon>
        <taxon>Malvales</taxon>
        <taxon>Malvaceae</taxon>
        <taxon>Malvoideae</taxon>
        <taxon>Gossypium</taxon>
    </lineage>
</organism>
<feature type="transmembrane region" description="Helical" evidence="1">
    <location>
        <begin position="95"/>
        <end position="113"/>
    </location>
</feature>
<evidence type="ECO:0000256" key="1">
    <source>
        <dbReference type="SAM" id="Phobius"/>
    </source>
</evidence>
<keyword evidence="1" id="KW-1133">Transmembrane helix</keyword>
<evidence type="ECO:0000313" key="2">
    <source>
        <dbReference type="EMBL" id="KAK5835795.1"/>
    </source>
</evidence>
<keyword evidence="1" id="KW-0472">Membrane</keyword>
<reference evidence="2 3" key="1">
    <citation type="submission" date="2023-03" db="EMBL/GenBank/DDBJ databases">
        <title>WGS of Gossypium arboreum.</title>
        <authorList>
            <person name="Yu D."/>
        </authorList>
    </citation>
    <scope>NUCLEOTIDE SEQUENCE [LARGE SCALE GENOMIC DNA]</scope>
    <source>
        <tissue evidence="2">Leaf</tissue>
    </source>
</reference>
<accession>A0ABR0Q8X1</accession>
<name>A0ABR0Q8X1_GOSAR</name>
<gene>
    <name evidence="2" type="ORF">PVK06_011503</name>
</gene>
<dbReference type="EMBL" id="JARKNE010000004">
    <property type="protein sequence ID" value="KAK5835795.1"/>
    <property type="molecule type" value="Genomic_DNA"/>
</dbReference>
<keyword evidence="3" id="KW-1185">Reference proteome</keyword>
<keyword evidence="1" id="KW-0812">Transmembrane</keyword>